<dbReference type="GO" id="GO:0016020">
    <property type="term" value="C:membrane"/>
    <property type="evidence" value="ECO:0007669"/>
    <property type="project" value="UniProtKB-SubCell"/>
</dbReference>
<evidence type="ECO:0000256" key="1">
    <source>
        <dbReference type="RuleBase" id="RU362006"/>
    </source>
</evidence>
<dbReference type="RefSeq" id="XP_042928505.1">
    <property type="nucleotide sequence ID" value="XM_043058591.1"/>
</dbReference>
<dbReference type="PANTHER" id="PTHR12300">
    <property type="entry name" value="HVA22-LIKE PROTEINS"/>
    <property type="match status" value="1"/>
</dbReference>
<name>A0A2K3E6K9_CHLRE</name>
<reference evidence="2 3" key="1">
    <citation type="journal article" date="2007" name="Science">
        <title>The Chlamydomonas genome reveals the evolution of key animal and plant functions.</title>
        <authorList>
            <person name="Merchant S.S."/>
            <person name="Prochnik S.E."/>
            <person name="Vallon O."/>
            <person name="Harris E.H."/>
            <person name="Karpowicz S.J."/>
            <person name="Witman G.B."/>
            <person name="Terry A."/>
            <person name="Salamov A."/>
            <person name="Fritz-Laylin L.K."/>
            <person name="Marechal-Drouard L."/>
            <person name="Marshall W.F."/>
            <person name="Qu L.H."/>
            <person name="Nelson D.R."/>
            <person name="Sanderfoot A.A."/>
            <person name="Spalding M.H."/>
            <person name="Kapitonov V.V."/>
            <person name="Ren Q."/>
            <person name="Ferris P."/>
            <person name="Lindquist E."/>
            <person name="Shapiro H."/>
            <person name="Lucas S.M."/>
            <person name="Grimwood J."/>
            <person name="Schmutz J."/>
            <person name="Cardol P."/>
            <person name="Cerutti H."/>
            <person name="Chanfreau G."/>
            <person name="Chen C.L."/>
            <person name="Cognat V."/>
            <person name="Croft M.T."/>
            <person name="Dent R."/>
            <person name="Dutcher S."/>
            <person name="Fernandez E."/>
            <person name="Fukuzawa H."/>
            <person name="Gonzalez-Ballester D."/>
            <person name="Gonzalez-Halphen D."/>
            <person name="Hallmann A."/>
            <person name="Hanikenne M."/>
            <person name="Hippler M."/>
            <person name="Inwood W."/>
            <person name="Jabbari K."/>
            <person name="Kalanon M."/>
            <person name="Kuras R."/>
            <person name="Lefebvre P.A."/>
            <person name="Lemaire S.D."/>
            <person name="Lobanov A.V."/>
            <person name="Lohr M."/>
            <person name="Manuell A."/>
            <person name="Meier I."/>
            <person name="Mets L."/>
            <person name="Mittag M."/>
            <person name="Mittelmeier T."/>
            <person name="Moroney J.V."/>
            <person name="Moseley J."/>
            <person name="Napoli C."/>
            <person name="Nedelcu A.M."/>
            <person name="Niyogi K."/>
            <person name="Novoselov S.V."/>
            <person name="Paulsen I.T."/>
            <person name="Pazour G."/>
            <person name="Purton S."/>
            <person name="Ral J.P."/>
            <person name="Riano-Pachon D.M."/>
            <person name="Riekhof W."/>
            <person name="Rymarquis L."/>
            <person name="Schroda M."/>
            <person name="Stern D."/>
            <person name="Umen J."/>
            <person name="Willows R."/>
            <person name="Wilson N."/>
            <person name="Zimmer S.L."/>
            <person name="Allmer J."/>
            <person name="Balk J."/>
            <person name="Bisova K."/>
            <person name="Chen C.J."/>
            <person name="Elias M."/>
            <person name="Gendler K."/>
            <person name="Hauser C."/>
            <person name="Lamb M.R."/>
            <person name="Ledford H."/>
            <person name="Long J.C."/>
            <person name="Minagawa J."/>
            <person name="Page M.D."/>
            <person name="Pan J."/>
            <person name="Pootakham W."/>
            <person name="Roje S."/>
            <person name="Rose A."/>
            <person name="Stahlberg E."/>
            <person name="Terauchi A.M."/>
            <person name="Yang P."/>
            <person name="Ball S."/>
            <person name="Bowler C."/>
            <person name="Dieckmann C.L."/>
            <person name="Gladyshev V.N."/>
            <person name="Green P."/>
            <person name="Jorgensen R."/>
            <person name="Mayfield S."/>
            <person name="Mueller-Roeber B."/>
            <person name="Rajamani S."/>
            <person name="Sayre R.T."/>
            <person name="Brokstein P."/>
            <person name="Dubchak I."/>
            <person name="Goodstein D."/>
            <person name="Hornick L."/>
            <person name="Huang Y.W."/>
            <person name="Jhaveri J."/>
            <person name="Luo Y."/>
            <person name="Martinez D."/>
            <person name="Ngau W.C."/>
            <person name="Otillar B."/>
            <person name="Poliakov A."/>
            <person name="Porter A."/>
            <person name="Szajkowski L."/>
            <person name="Werner G."/>
            <person name="Zhou K."/>
            <person name="Grigoriev I.V."/>
            <person name="Rokhsar D.S."/>
            <person name="Grossman A.R."/>
        </authorList>
    </citation>
    <scope>NUCLEOTIDE SEQUENCE [LARGE SCALE GENOMIC DNA]</scope>
    <source>
        <strain evidence="3">CC-503</strain>
    </source>
</reference>
<keyword evidence="1" id="KW-1133">Transmembrane helix</keyword>
<keyword evidence="1" id="KW-0472">Membrane</keyword>
<dbReference type="Proteomes" id="UP000006906">
    <property type="component" value="Chromosome 1"/>
</dbReference>
<dbReference type="EMBL" id="CM008962">
    <property type="protein sequence ID" value="PNW88404.1"/>
    <property type="molecule type" value="Genomic_DNA"/>
</dbReference>
<comment type="similarity">
    <text evidence="1">Belongs to the DP1 family.</text>
</comment>
<dbReference type="GeneID" id="66052068"/>
<protein>
    <recommendedName>
        <fullName evidence="1">HVA22-like protein</fullName>
    </recommendedName>
</protein>
<proteinExistence type="inferred from homology"/>
<dbReference type="AlphaFoldDB" id="A0A2K3E6K9"/>
<dbReference type="InParanoid" id="A0A2K3E6K9"/>
<keyword evidence="1" id="KW-0812">Transmembrane</keyword>
<organism evidence="2 3">
    <name type="scientific">Chlamydomonas reinhardtii</name>
    <name type="common">Chlamydomonas smithii</name>
    <dbReference type="NCBI Taxonomy" id="3055"/>
    <lineage>
        <taxon>Eukaryota</taxon>
        <taxon>Viridiplantae</taxon>
        <taxon>Chlorophyta</taxon>
        <taxon>core chlorophytes</taxon>
        <taxon>Chlorophyceae</taxon>
        <taxon>CS clade</taxon>
        <taxon>Chlamydomonadales</taxon>
        <taxon>Chlamydomonadaceae</taxon>
        <taxon>Chlamydomonas</taxon>
    </lineage>
</organism>
<sequence>MIISAPICRVLMVVLGCAFPAYMTHKAVSSGNTQQLRHWCIYWLLMGFFMCVEWLADLSIFWLPLYYEAKLLFVVALWHPRTHAAITLYDTYILPLLRQHEATIDRHLSETRARLADAVTSQVNAAQGYVNNNAGAILQGLRTFSEQKPGAAPGSFSGQFTDLNHAKSQ</sequence>
<dbReference type="Gramene" id="PNW88404">
    <property type="protein sequence ID" value="PNW88404"/>
    <property type="gene ID" value="CHLRE_01g027900v5"/>
</dbReference>
<accession>A0A2K3E6K9</accession>
<dbReference type="InterPro" id="IPR004345">
    <property type="entry name" value="TB2_DP1_HVA22"/>
</dbReference>
<dbReference type="OMA" id="VNQVLNH"/>
<feature type="transmembrane region" description="Helical" evidence="1">
    <location>
        <begin position="7"/>
        <end position="23"/>
    </location>
</feature>
<keyword evidence="3" id="KW-1185">Reference proteome</keyword>
<dbReference type="KEGG" id="cre:CHLRE_01g027900v5"/>
<feature type="transmembrane region" description="Helical" evidence="1">
    <location>
        <begin position="43"/>
        <end position="63"/>
    </location>
</feature>
<dbReference type="FunCoup" id="A0A2K3E6K9">
    <property type="interactions" value="1047"/>
</dbReference>
<evidence type="ECO:0000313" key="3">
    <source>
        <dbReference type="Proteomes" id="UP000006906"/>
    </source>
</evidence>
<comment type="subcellular location">
    <subcellularLocation>
        <location evidence="1">Membrane</location>
        <topology evidence="1">Multi-pass membrane protein</topology>
    </subcellularLocation>
</comment>
<gene>
    <name evidence="2" type="ORF">CHLRE_01g027900v5</name>
</gene>
<dbReference type="PANTHER" id="PTHR12300:SF117">
    <property type="entry name" value="LP05237P-RELATED"/>
    <property type="match status" value="1"/>
</dbReference>
<dbReference type="OrthoDB" id="434647at2759"/>
<evidence type="ECO:0000313" key="2">
    <source>
        <dbReference type="EMBL" id="PNW88404.1"/>
    </source>
</evidence>
<dbReference type="Pfam" id="PF03134">
    <property type="entry name" value="TB2_DP1_HVA22"/>
    <property type="match status" value="1"/>
</dbReference>